<evidence type="ECO:0000313" key="1">
    <source>
        <dbReference type="EMBL" id="RCV89985.1"/>
    </source>
</evidence>
<proteinExistence type="predicted"/>
<name>A0A368TYX6_9GAMM</name>
<keyword evidence="1" id="KW-0067">ATP-binding</keyword>
<sequence>MQMSGLQNIILHHSYFTGLRVAIPCAGHTYLVGTNGAGKTSALLLIPMFYGKEPASLVVQAADKGNFVSYYLPNAQSMIVFEYQRLTGETCCAVIYRHRQNQYAYRFVKGNYLAGSRLYSPTCYFLWHSIDIRQLSHQIT</sequence>
<dbReference type="Proteomes" id="UP000253204">
    <property type="component" value="Unassembled WGS sequence"/>
</dbReference>
<dbReference type="GO" id="GO:0005524">
    <property type="term" value="F:ATP binding"/>
    <property type="evidence" value="ECO:0007669"/>
    <property type="project" value="UniProtKB-KW"/>
</dbReference>
<dbReference type="EMBL" id="QPIJ01000028">
    <property type="protein sequence ID" value="RCV89985.1"/>
    <property type="molecule type" value="Genomic_DNA"/>
</dbReference>
<dbReference type="InterPro" id="IPR027417">
    <property type="entry name" value="P-loop_NTPase"/>
</dbReference>
<gene>
    <name evidence="1" type="ORF">DU506_12305</name>
</gene>
<keyword evidence="2" id="KW-1185">Reference proteome</keyword>
<dbReference type="Pfam" id="PF12128">
    <property type="entry name" value="DUF3584"/>
    <property type="match status" value="1"/>
</dbReference>
<dbReference type="AlphaFoldDB" id="A0A368TYX6"/>
<evidence type="ECO:0000313" key="2">
    <source>
        <dbReference type="Proteomes" id="UP000253204"/>
    </source>
</evidence>
<accession>A0A368TYX6</accession>
<reference evidence="1 2" key="1">
    <citation type="submission" date="2018-07" db="EMBL/GenBank/DDBJ databases">
        <title>Halomonas rutogse sp. nov., isolated from Lake TangqianCo on Tibetan Plateau.</title>
        <authorList>
            <person name="Lu H."/>
            <person name="Xing P."/>
            <person name="Wu Q."/>
        </authorList>
    </citation>
    <scope>NUCLEOTIDE SEQUENCE [LARGE SCALE GENOMIC DNA]</scope>
    <source>
        <strain evidence="1 2">TQ8S</strain>
    </source>
</reference>
<keyword evidence="1" id="KW-0547">Nucleotide-binding</keyword>
<dbReference type="InterPro" id="IPR021979">
    <property type="entry name" value="DUF3584"/>
</dbReference>
<comment type="caution">
    <text evidence="1">The sequence shown here is derived from an EMBL/GenBank/DDBJ whole genome shotgun (WGS) entry which is preliminary data.</text>
</comment>
<dbReference type="SUPFAM" id="SSF52540">
    <property type="entry name" value="P-loop containing nucleoside triphosphate hydrolases"/>
    <property type="match status" value="1"/>
</dbReference>
<organism evidence="1 2">
    <name type="scientific">Vreelandella rituensis</name>
    <dbReference type="NCBI Taxonomy" id="2282306"/>
    <lineage>
        <taxon>Bacteria</taxon>
        <taxon>Pseudomonadati</taxon>
        <taxon>Pseudomonadota</taxon>
        <taxon>Gammaproteobacteria</taxon>
        <taxon>Oceanospirillales</taxon>
        <taxon>Halomonadaceae</taxon>
        <taxon>Vreelandella</taxon>
    </lineage>
</organism>
<dbReference type="OrthoDB" id="9810371at2"/>
<protein>
    <submittedName>
        <fullName evidence="1">ATP-binding protein</fullName>
    </submittedName>
</protein>